<keyword evidence="2" id="KW-1185">Reference proteome</keyword>
<proteinExistence type="predicted"/>
<evidence type="ECO:0000313" key="1">
    <source>
        <dbReference type="EMBL" id="KYQ52247.1"/>
    </source>
</evidence>
<dbReference type="Proteomes" id="UP000075809">
    <property type="component" value="Unassembled WGS sequence"/>
</dbReference>
<evidence type="ECO:0000313" key="2">
    <source>
        <dbReference type="Proteomes" id="UP000075809"/>
    </source>
</evidence>
<reference evidence="1 2" key="1">
    <citation type="submission" date="2015-09" db="EMBL/GenBank/DDBJ databases">
        <title>Trachymyrmex zeteki WGS genome.</title>
        <authorList>
            <person name="Nygaard S."/>
            <person name="Hu H."/>
            <person name="Boomsma J."/>
            <person name="Zhang G."/>
        </authorList>
    </citation>
    <scope>NUCLEOTIDE SEQUENCE [LARGE SCALE GENOMIC DNA]</scope>
    <source>
        <strain evidence="1">Tzet28-1</strain>
        <tissue evidence="1">Whole body</tissue>
    </source>
</reference>
<sequence length="35" mass="3929">MYIQTDQLCLLHADSASGRRVGGRRQDARLKAGER</sequence>
<dbReference type="EMBL" id="KQ982691">
    <property type="protein sequence ID" value="KYQ52247.1"/>
    <property type="molecule type" value="Genomic_DNA"/>
</dbReference>
<gene>
    <name evidence="1" type="ORF">ALC60_08862</name>
</gene>
<accession>A0A151WWW1</accession>
<organism evidence="1 2">
    <name type="scientific">Mycetomoellerius zeteki</name>
    <dbReference type="NCBI Taxonomy" id="64791"/>
    <lineage>
        <taxon>Eukaryota</taxon>
        <taxon>Metazoa</taxon>
        <taxon>Ecdysozoa</taxon>
        <taxon>Arthropoda</taxon>
        <taxon>Hexapoda</taxon>
        <taxon>Insecta</taxon>
        <taxon>Pterygota</taxon>
        <taxon>Neoptera</taxon>
        <taxon>Endopterygota</taxon>
        <taxon>Hymenoptera</taxon>
        <taxon>Apocrita</taxon>
        <taxon>Aculeata</taxon>
        <taxon>Formicoidea</taxon>
        <taxon>Formicidae</taxon>
        <taxon>Myrmicinae</taxon>
        <taxon>Mycetomoellerius</taxon>
    </lineage>
</organism>
<name>A0A151WWW1_9HYME</name>
<protein>
    <submittedName>
        <fullName evidence="1">Uncharacterized protein</fullName>
    </submittedName>
</protein>
<dbReference type="AlphaFoldDB" id="A0A151WWW1"/>